<feature type="domain" description="HD" evidence="2">
    <location>
        <begin position="512"/>
        <end position="654"/>
    </location>
</feature>
<dbReference type="InterPro" id="IPR011621">
    <property type="entry name" value="Metal-dep_PHydrolase_7TM_intra"/>
</dbReference>
<evidence type="ECO:0000256" key="1">
    <source>
        <dbReference type="SAM" id="Phobius"/>
    </source>
</evidence>
<feature type="transmembrane region" description="Helical" evidence="1">
    <location>
        <begin position="309"/>
        <end position="331"/>
    </location>
</feature>
<dbReference type="PANTHER" id="PTHR36442">
    <property type="entry name" value="CYCLIC-DI-AMP PHOSPHODIESTERASE PGPH"/>
    <property type="match status" value="1"/>
</dbReference>
<dbReference type="Proteomes" id="UP000271125">
    <property type="component" value="Unassembled WGS sequence"/>
</dbReference>
<gene>
    <name evidence="3" type="ORF">DRP43_02730</name>
</gene>
<evidence type="ECO:0000313" key="4">
    <source>
        <dbReference type="Proteomes" id="UP000271125"/>
    </source>
</evidence>
<keyword evidence="1" id="KW-0472">Membrane</keyword>
<feature type="transmembrane region" description="Helical" evidence="1">
    <location>
        <begin position="426"/>
        <end position="446"/>
    </location>
</feature>
<dbReference type="EMBL" id="QNBD01000102">
    <property type="protein sequence ID" value="RKX71153.1"/>
    <property type="molecule type" value="Genomic_DNA"/>
</dbReference>
<protein>
    <recommendedName>
        <fullName evidence="2">HD domain-containing protein</fullName>
    </recommendedName>
</protein>
<sequence>MEKKKMTVEINNFYKKISTYKHFSKYLWIFSLLMVILFLNIIAPKPKNLAIGINVGAIATKDIIAPYNFPILKDSAKIEKEKTKIIDNTLPVIDYKETTTVQIKDDINKLFSLINKEMYKQIPLSNKIAYVKSISNTSFDDIIYNTLLNKDNIKIEGFFLKLVDNLYKNGIIQDKSKLPFKGTKKVILKIHNTEKIIDADEIFSRKEALIYIKTKSKTILNSKLFKSIEALSEYYIKPNLDYNSQETINKQNEAIAAIKLEKGFVSKGEMIVRAHDPITMEVEEKLISMKQSQPSNYKREHFQILFGKNLLLVLLSIIFFFLLLSFCYNILIDVSKAWIFLIAFILNTIIVLFVHSYSLFLITIIPFTMIIGFLIDKKFAAVAGIFIALMYSVTFGLNFTLLLFLIIMSLISLLYIDHLHRRSGFYLILLMLISAEILFIAFIEIIKFSSFIEIVRNIGYSTANVTVSIFIVLGIIPLFERIFNITSSLTLIELTDLNHPLLQKLAIEAPGTHNHSLNVATMSEAAARNIQANSLLCRVGGYFHDIGKSKNPIYFVENQINIQNPHNSLAPSMSKIIIANHIKDGVEMAKQYKLPKEIIDIIKQHHGNSVMEGFYFKAKDNGESIMESDFRYSGPSPTSKEAGIILLADSIEAAIRVLKNPVPHRIEALINQIVKNKLQDNQLNNTPLNFNDIEKIKEAFLPYLIAINHKRLHYPSTKEFTEK</sequence>
<dbReference type="AlphaFoldDB" id="A0A660SKA2"/>
<feature type="transmembrane region" description="Helical" evidence="1">
    <location>
        <begin position="26"/>
        <end position="43"/>
    </location>
</feature>
<evidence type="ECO:0000313" key="3">
    <source>
        <dbReference type="EMBL" id="RKX71153.1"/>
    </source>
</evidence>
<keyword evidence="1" id="KW-1133">Transmembrane helix</keyword>
<reference evidence="3 4" key="1">
    <citation type="submission" date="2018-06" db="EMBL/GenBank/DDBJ databases">
        <title>Extensive metabolic versatility and redundancy in microbially diverse, dynamic hydrothermal sediments.</title>
        <authorList>
            <person name="Dombrowski N."/>
            <person name="Teske A."/>
            <person name="Baker B.J."/>
        </authorList>
    </citation>
    <scope>NUCLEOTIDE SEQUENCE [LARGE SCALE GENOMIC DNA]</scope>
    <source>
        <strain evidence="3">B10_G13</strain>
    </source>
</reference>
<comment type="caution">
    <text evidence="3">The sequence shown here is derived from an EMBL/GenBank/DDBJ whole genome shotgun (WGS) entry which is preliminary data.</text>
</comment>
<dbReference type="InterPro" id="IPR006675">
    <property type="entry name" value="HDIG_dom"/>
</dbReference>
<dbReference type="PROSITE" id="PS51831">
    <property type="entry name" value="HD"/>
    <property type="match status" value="1"/>
</dbReference>
<dbReference type="Pfam" id="PF07697">
    <property type="entry name" value="7TMR-HDED"/>
    <property type="match status" value="1"/>
</dbReference>
<dbReference type="Pfam" id="PF01966">
    <property type="entry name" value="HD"/>
    <property type="match status" value="1"/>
</dbReference>
<dbReference type="SUPFAM" id="SSF109604">
    <property type="entry name" value="HD-domain/PDEase-like"/>
    <property type="match status" value="1"/>
</dbReference>
<dbReference type="InterPro" id="IPR052722">
    <property type="entry name" value="PgpH_phosphodiesterase"/>
</dbReference>
<dbReference type="PANTHER" id="PTHR36442:SF1">
    <property type="entry name" value="CYCLIC-DI-AMP PHOSPHODIESTERASE PGPH"/>
    <property type="match status" value="1"/>
</dbReference>
<dbReference type="SMART" id="SM00471">
    <property type="entry name" value="HDc"/>
    <property type="match status" value="1"/>
</dbReference>
<accession>A0A660SKA2</accession>
<dbReference type="Gene3D" id="1.10.3210.10">
    <property type="entry name" value="Hypothetical protein af1432"/>
    <property type="match status" value="1"/>
</dbReference>
<feature type="transmembrane region" description="Helical" evidence="1">
    <location>
        <begin position="381"/>
        <end position="414"/>
    </location>
</feature>
<proteinExistence type="predicted"/>
<dbReference type="CDD" id="cd00077">
    <property type="entry name" value="HDc"/>
    <property type="match status" value="1"/>
</dbReference>
<feature type="transmembrane region" description="Helical" evidence="1">
    <location>
        <begin position="337"/>
        <end position="354"/>
    </location>
</feature>
<dbReference type="Pfam" id="PF07698">
    <property type="entry name" value="7TM-7TMR_HD"/>
    <property type="match status" value="1"/>
</dbReference>
<dbReference type="InterPro" id="IPR003607">
    <property type="entry name" value="HD/PDEase_dom"/>
</dbReference>
<organism evidence="3 4">
    <name type="scientific">candidate division TA06 bacterium</name>
    <dbReference type="NCBI Taxonomy" id="2250710"/>
    <lineage>
        <taxon>Bacteria</taxon>
        <taxon>Bacteria division TA06</taxon>
    </lineage>
</organism>
<keyword evidence="1" id="KW-0812">Transmembrane</keyword>
<dbReference type="InterPro" id="IPR006674">
    <property type="entry name" value="HD_domain"/>
</dbReference>
<feature type="transmembrane region" description="Helical" evidence="1">
    <location>
        <begin position="359"/>
        <end position="375"/>
    </location>
</feature>
<feature type="transmembrane region" description="Helical" evidence="1">
    <location>
        <begin position="458"/>
        <end position="479"/>
    </location>
</feature>
<evidence type="ECO:0000259" key="2">
    <source>
        <dbReference type="PROSITE" id="PS51831"/>
    </source>
</evidence>
<name>A0A660SKA2_UNCT6</name>
<dbReference type="InterPro" id="IPR011624">
    <property type="entry name" value="Metal-dep_PHydrolase_7TM_extra"/>
</dbReference>
<dbReference type="NCBIfam" id="TIGR00277">
    <property type="entry name" value="HDIG"/>
    <property type="match status" value="1"/>
</dbReference>